<dbReference type="Pfam" id="PF13487">
    <property type="entry name" value="HD_5"/>
    <property type="match status" value="1"/>
</dbReference>
<proteinExistence type="predicted"/>
<evidence type="ECO:0000313" key="5">
    <source>
        <dbReference type="EMBL" id="SPJ26342.1"/>
    </source>
</evidence>
<dbReference type="Proteomes" id="UP000244912">
    <property type="component" value="Unassembled WGS sequence"/>
</dbReference>
<dbReference type="PROSITE" id="PS50110">
    <property type="entry name" value="RESPONSE_REGULATORY"/>
    <property type="match status" value="1"/>
</dbReference>
<dbReference type="Gene3D" id="3.40.50.2300">
    <property type="match status" value="1"/>
</dbReference>
<feature type="domain" description="HD-GYP" evidence="4">
    <location>
        <begin position="150"/>
        <end position="347"/>
    </location>
</feature>
<dbReference type="Gene3D" id="1.10.3210.10">
    <property type="entry name" value="Hypothetical protein af1432"/>
    <property type="match status" value="1"/>
</dbReference>
<sequence length="351" mass="38740">MQTRMRILVVEDDPIAAAVLGRVASQAFDCTVVGHSDADAALADCEECVPDLVLVDYQMPGMDGVEFIGHLRAKKRYEHVPLVMITADDARDIRIKAINAGATDFLNKPVDPEELKVRSRNLLRLRQAQLKLADRARFLAAEVQAATRQILEREEEIIWRLARAIEYRDGGTGEHVARVAVISRIIAEELGLEPEHCRNIYLSAPLHDVGKVAISDAILNKPGKLTDEEFAAMREHVNIGATILSNGDSELVQIAAAIAATHHEKWDGTGYPKRLSGHEIPVEGRIVAVADVFDALCARRSYKDAWHPEEALAEIVRCSGRHFDPECVAAFERGWGRIVKILLSEQSPSAA</sequence>
<dbReference type="AlphaFoldDB" id="A0A2R8C1R1"/>
<reference evidence="5 6" key="1">
    <citation type="submission" date="2018-03" db="EMBL/GenBank/DDBJ databases">
        <authorList>
            <person name="Keele B.F."/>
        </authorList>
    </citation>
    <scope>NUCLEOTIDE SEQUENCE [LARGE SCALE GENOMIC DNA]</scope>
    <source>
        <strain evidence="5 6">CECT 8504</strain>
    </source>
</reference>
<dbReference type="GO" id="GO:0000160">
    <property type="term" value="P:phosphorelay signal transduction system"/>
    <property type="evidence" value="ECO:0007669"/>
    <property type="project" value="InterPro"/>
</dbReference>
<dbReference type="InterPro" id="IPR006674">
    <property type="entry name" value="HD_domain"/>
</dbReference>
<dbReference type="SUPFAM" id="SSF109604">
    <property type="entry name" value="HD-domain/PDEase-like"/>
    <property type="match status" value="1"/>
</dbReference>
<organism evidence="5 6">
    <name type="scientific">Palleronia abyssalis</name>
    <dbReference type="NCBI Taxonomy" id="1501240"/>
    <lineage>
        <taxon>Bacteria</taxon>
        <taxon>Pseudomonadati</taxon>
        <taxon>Pseudomonadota</taxon>
        <taxon>Alphaproteobacteria</taxon>
        <taxon>Rhodobacterales</taxon>
        <taxon>Roseobacteraceae</taxon>
        <taxon>Palleronia</taxon>
    </lineage>
</organism>
<protein>
    <submittedName>
        <fullName evidence="5">Cyclic di-GMP phosphodiesterase response regulator RpfG</fullName>
        <ecNumber evidence="5">3.1.4.52</ecNumber>
    </submittedName>
</protein>
<dbReference type="RefSeq" id="WP_219928966.1">
    <property type="nucleotide sequence ID" value="NZ_ONZF01000018.1"/>
</dbReference>
<dbReference type="CDD" id="cd00077">
    <property type="entry name" value="HDc"/>
    <property type="match status" value="1"/>
</dbReference>
<name>A0A2R8C1R1_9RHOB</name>
<dbReference type="PANTHER" id="PTHR45228:SF1">
    <property type="entry name" value="CYCLIC DI-GMP PHOSPHODIESTERASE TM_0186"/>
    <property type="match status" value="1"/>
</dbReference>
<dbReference type="GO" id="GO:0071111">
    <property type="term" value="F:cyclic-guanylate-specific phosphodiesterase activity"/>
    <property type="evidence" value="ECO:0007669"/>
    <property type="project" value="UniProtKB-EC"/>
</dbReference>
<dbReference type="EMBL" id="ONZF01000018">
    <property type="protein sequence ID" value="SPJ26342.1"/>
    <property type="molecule type" value="Genomic_DNA"/>
</dbReference>
<dbReference type="PROSITE" id="PS51831">
    <property type="entry name" value="HD"/>
    <property type="match status" value="1"/>
</dbReference>
<dbReference type="SMART" id="SM00448">
    <property type="entry name" value="REC"/>
    <property type="match status" value="1"/>
</dbReference>
<dbReference type="InterPro" id="IPR011006">
    <property type="entry name" value="CheY-like_superfamily"/>
</dbReference>
<evidence type="ECO:0000313" key="6">
    <source>
        <dbReference type="Proteomes" id="UP000244912"/>
    </source>
</evidence>
<dbReference type="SUPFAM" id="SSF52172">
    <property type="entry name" value="CheY-like"/>
    <property type="match status" value="1"/>
</dbReference>
<evidence type="ECO:0000259" key="4">
    <source>
        <dbReference type="PROSITE" id="PS51832"/>
    </source>
</evidence>
<feature type="domain" description="HD" evidence="3">
    <location>
        <begin position="172"/>
        <end position="296"/>
    </location>
</feature>
<dbReference type="InterPro" id="IPR001789">
    <property type="entry name" value="Sig_transdc_resp-reg_receiver"/>
</dbReference>
<feature type="modified residue" description="4-aspartylphosphate" evidence="1">
    <location>
        <position position="56"/>
    </location>
</feature>
<keyword evidence="1" id="KW-0597">Phosphoprotein</keyword>
<dbReference type="CDD" id="cd17551">
    <property type="entry name" value="REC_RpfG-like"/>
    <property type="match status" value="1"/>
</dbReference>
<dbReference type="EC" id="3.1.4.52" evidence="5"/>
<evidence type="ECO:0000259" key="2">
    <source>
        <dbReference type="PROSITE" id="PS50110"/>
    </source>
</evidence>
<feature type="domain" description="Response regulatory" evidence="2">
    <location>
        <begin position="6"/>
        <end position="123"/>
    </location>
</feature>
<evidence type="ECO:0000256" key="1">
    <source>
        <dbReference type="PROSITE-ProRule" id="PRU00169"/>
    </source>
</evidence>
<keyword evidence="5" id="KW-0378">Hydrolase</keyword>
<dbReference type="InterPro" id="IPR037522">
    <property type="entry name" value="HD_GYP_dom"/>
</dbReference>
<dbReference type="Pfam" id="PF00072">
    <property type="entry name" value="Response_reg"/>
    <property type="match status" value="1"/>
</dbReference>
<dbReference type="SMART" id="SM00471">
    <property type="entry name" value="HDc"/>
    <property type="match status" value="1"/>
</dbReference>
<evidence type="ECO:0000259" key="3">
    <source>
        <dbReference type="PROSITE" id="PS51831"/>
    </source>
</evidence>
<dbReference type="InterPro" id="IPR052020">
    <property type="entry name" value="Cyclic_di-GMP/3'3'-cGAMP_PDE"/>
</dbReference>
<dbReference type="InterPro" id="IPR003607">
    <property type="entry name" value="HD/PDEase_dom"/>
</dbReference>
<dbReference type="PROSITE" id="PS51832">
    <property type="entry name" value="HD_GYP"/>
    <property type="match status" value="1"/>
</dbReference>
<accession>A0A2R8C1R1</accession>
<keyword evidence="6" id="KW-1185">Reference proteome</keyword>
<dbReference type="PANTHER" id="PTHR45228">
    <property type="entry name" value="CYCLIC DI-GMP PHOSPHODIESTERASE TM_0186-RELATED"/>
    <property type="match status" value="1"/>
</dbReference>
<gene>
    <name evidence="5" type="primary">rpfG</name>
    <name evidence="5" type="ORF">PAA8504_04200</name>
</gene>